<evidence type="ECO:0000313" key="1">
    <source>
        <dbReference type="EMBL" id="DAE30699.1"/>
    </source>
</evidence>
<name>A0A8S5RHQ7_9VIRU</name>
<proteinExistence type="predicted"/>
<organism evidence="1">
    <name type="scientific">virus sp. ctML55</name>
    <dbReference type="NCBI Taxonomy" id="2827627"/>
    <lineage>
        <taxon>Viruses</taxon>
    </lineage>
</organism>
<accession>A0A8S5RHQ7</accession>
<dbReference type="EMBL" id="BK059105">
    <property type="protein sequence ID" value="DAE30699.1"/>
    <property type="molecule type" value="Genomic_DNA"/>
</dbReference>
<reference evidence="1" key="1">
    <citation type="journal article" date="2021" name="Proc. Natl. Acad. Sci. U.S.A.">
        <title>A Catalog of Tens of Thousands of Viruses from Human Metagenomes Reveals Hidden Associations with Chronic Diseases.</title>
        <authorList>
            <person name="Tisza M.J."/>
            <person name="Buck C.B."/>
        </authorList>
    </citation>
    <scope>NUCLEOTIDE SEQUENCE</scope>
    <source>
        <strain evidence="1">CtML55</strain>
    </source>
</reference>
<sequence length="35" mass="3865">MTEVLEAIHTLMNGLLVVITTHHTGTQFNIIMLGD</sequence>
<protein>
    <submittedName>
        <fullName evidence="1">Uncharacterized protein</fullName>
    </submittedName>
</protein>